<dbReference type="PANTHER" id="PTHR31118">
    <property type="entry name" value="CYCLASE-LIKE PROTEIN 2"/>
    <property type="match status" value="1"/>
</dbReference>
<dbReference type="GO" id="GO:0004061">
    <property type="term" value="F:arylformamidase activity"/>
    <property type="evidence" value="ECO:0007669"/>
    <property type="project" value="InterPro"/>
</dbReference>
<dbReference type="Gene3D" id="3.50.30.50">
    <property type="entry name" value="Putative cyclase"/>
    <property type="match status" value="1"/>
</dbReference>
<accession>A0A2R6A6P6</accession>
<gene>
    <name evidence="1" type="ORF">B9Q02_12300</name>
</gene>
<proteinExistence type="predicted"/>
<organism evidence="1 2">
    <name type="scientific">Candidatus Marsarchaeota G1 archaeon BE_D</name>
    <dbReference type="NCBI Taxonomy" id="1978156"/>
    <lineage>
        <taxon>Archaea</taxon>
        <taxon>Candidatus Marsarchaeota</taxon>
        <taxon>Candidatus Marsarchaeota group 1</taxon>
    </lineage>
</organism>
<dbReference type="InterPro" id="IPR007325">
    <property type="entry name" value="KFase/CYL"/>
</dbReference>
<dbReference type="SUPFAM" id="SSF102198">
    <property type="entry name" value="Putative cyclase"/>
    <property type="match status" value="1"/>
</dbReference>
<dbReference type="Pfam" id="PF04199">
    <property type="entry name" value="Cyclase"/>
    <property type="match status" value="1"/>
</dbReference>
<dbReference type="Proteomes" id="UP000240569">
    <property type="component" value="Unassembled WGS sequence"/>
</dbReference>
<name>A0A2R6A6P6_9ARCH</name>
<evidence type="ECO:0000313" key="2">
    <source>
        <dbReference type="Proteomes" id="UP000240569"/>
    </source>
</evidence>
<dbReference type="EMBL" id="NEXD01000190">
    <property type="protein sequence ID" value="PSN81985.1"/>
    <property type="molecule type" value="Genomic_DNA"/>
</dbReference>
<dbReference type="PANTHER" id="PTHR31118:SF12">
    <property type="entry name" value="CYCLASE-LIKE PROTEIN 2"/>
    <property type="match status" value="1"/>
</dbReference>
<comment type="caution">
    <text evidence="1">The sequence shown here is derived from an EMBL/GenBank/DDBJ whole genome shotgun (WGS) entry which is preliminary data.</text>
</comment>
<dbReference type="InterPro" id="IPR037175">
    <property type="entry name" value="KFase_sf"/>
</dbReference>
<evidence type="ECO:0000313" key="1">
    <source>
        <dbReference type="EMBL" id="PSN81985.1"/>
    </source>
</evidence>
<dbReference type="AlphaFoldDB" id="A0A2R6A6P6"/>
<dbReference type="GO" id="GO:0019441">
    <property type="term" value="P:L-tryptophan catabolic process to kynurenine"/>
    <property type="evidence" value="ECO:0007669"/>
    <property type="project" value="InterPro"/>
</dbReference>
<reference evidence="1 2" key="1">
    <citation type="submission" date="2017-04" db="EMBL/GenBank/DDBJ databases">
        <title>Novel microbial lineages endemic to geothermal iron-oxide mats fill important gaps in the evolutionary history of Archaea.</title>
        <authorList>
            <person name="Jay Z.J."/>
            <person name="Beam J.P."/>
            <person name="Dlakic M."/>
            <person name="Rusch D.B."/>
            <person name="Kozubal M.A."/>
            <person name="Inskeep W.P."/>
        </authorList>
    </citation>
    <scope>NUCLEOTIDE SEQUENCE [LARGE SCALE GENOMIC DNA]</scope>
    <source>
        <strain evidence="1">BE_D</strain>
    </source>
</reference>
<protein>
    <submittedName>
        <fullName evidence="1">Metal-dependent hydrolase</fullName>
    </submittedName>
</protein>
<sequence>LSFSTHTGTHIDAPYHFDEKGTPVNLLDLSILVNYGVCLSPSIKNKEISVQDLKSLWKEEYDGKTVLINTGWSKKRAFTKEFLFEFPGLSLEAADFLLEHKVRLIGIDTLSVEPYEHKDFQVHKKLLGHGVALIEDLYGLDQLVQEKIYLIVALPLKLQGASGSPARVLALEV</sequence>
<feature type="non-terminal residue" evidence="1">
    <location>
        <position position="1"/>
    </location>
</feature>
<keyword evidence="1" id="KW-0378">Hydrolase</keyword>